<evidence type="ECO:0000259" key="2">
    <source>
        <dbReference type="Pfam" id="PF01970"/>
    </source>
</evidence>
<dbReference type="Pfam" id="PF01970">
    <property type="entry name" value="TctA"/>
    <property type="match status" value="1"/>
</dbReference>
<comment type="caution">
    <text evidence="3">The sequence shown here is derived from an EMBL/GenBank/DDBJ whole genome shotgun (WGS) entry which is preliminary data.</text>
</comment>
<organism evidence="3 4">
    <name type="scientific">Microbaculum marinum</name>
    <dbReference type="NCBI Taxonomy" id="1764581"/>
    <lineage>
        <taxon>Bacteria</taxon>
        <taxon>Pseudomonadati</taxon>
        <taxon>Pseudomonadota</taxon>
        <taxon>Alphaproteobacteria</taxon>
        <taxon>Hyphomicrobiales</taxon>
        <taxon>Tepidamorphaceae</taxon>
        <taxon>Microbaculum</taxon>
    </lineage>
</organism>
<accession>A0AAW9RWL6</accession>
<dbReference type="PANTHER" id="PTHR35342">
    <property type="entry name" value="TRICARBOXYLIC TRANSPORT PROTEIN"/>
    <property type="match status" value="1"/>
</dbReference>
<reference evidence="3 4" key="1">
    <citation type="submission" date="2024-02" db="EMBL/GenBank/DDBJ databases">
        <title>Genome analysis and characterization of Microbaculum marinisediminis sp. nov., isolated from marine sediment.</title>
        <authorList>
            <person name="Du Z.-J."/>
            <person name="Ye Y.-Q."/>
            <person name="Zhang Z.-R."/>
            <person name="Yuan S.-M."/>
            <person name="Zhang X.-Y."/>
        </authorList>
    </citation>
    <scope>NUCLEOTIDE SEQUENCE [LARGE SCALE GENOMIC DNA]</scope>
    <source>
        <strain evidence="3 4">SDUM1044001</strain>
    </source>
</reference>
<dbReference type="RefSeq" id="WP_340329675.1">
    <property type="nucleotide sequence ID" value="NZ_JAZHOF010000004.1"/>
</dbReference>
<proteinExistence type="predicted"/>
<name>A0AAW9RWL6_9HYPH</name>
<feature type="transmembrane region" description="Helical" evidence="1">
    <location>
        <begin position="383"/>
        <end position="401"/>
    </location>
</feature>
<keyword evidence="4" id="KW-1185">Reference proteome</keyword>
<dbReference type="AlphaFoldDB" id="A0AAW9RWL6"/>
<feature type="domain" description="DUF112" evidence="2">
    <location>
        <begin position="18"/>
        <end position="435"/>
    </location>
</feature>
<feature type="transmembrane region" description="Helical" evidence="1">
    <location>
        <begin position="259"/>
        <end position="278"/>
    </location>
</feature>
<keyword evidence="1" id="KW-0472">Membrane</keyword>
<protein>
    <submittedName>
        <fullName evidence="3">Tripartite tricarboxylate transporter permease</fullName>
    </submittedName>
</protein>
<feature type="transmembrane region" description="Helical" evidence="1">
    <location>
        <begin position="466"/>
        <end position="486"/>
    </location>
</feature>
<evidence type="ECO:0000313" key="4">
    <source>
        <dbReference type="Proteomes" id="UP001378188"/>
    </source>
</evidence>
<keyword evidence="1" id="KW-1133">Transmembrane helix</keyword>
<evidence type="ECO:0000313" key="3">
    <source>
        <dbReference type="EMBL" id="MEJ8571976.1"/>
    </source>
</evidence>
<feature type="transmembrane region" description="Helical" evidence="1">
    <location>
        <begin position="144"/>
        <end position="176"/>
    </location>
</feature>
<keyword evidence="1" id="KW-0812">Transmembrane</keyword>
<feature type="transmembrane region" description="Helical" evidence="1">
    <location>
        <begin position="351"/>
        <end position="377"/>
    </location>
</feature>
<feature type="transmembrane region" description="Helical" evidence="1">
    <location>
        <begin position="39"/>
        <end position="66"/>
    </location>
</feature>
<evidence type="ECO:0000256" key="1">
    <source>
        <dbReference type="SAM" id="Phobius"/>
    </source>
</evidence>
<dbReference type="Proteomes" id="UP001378188">
    <property type="component" value="Unassembled WGS sequence"/>
</dbReference>
<gene>
    <name evidence="3" type="ORF">V3328_10860</name>
</gene>
<dbReference type="EMBL" id="JAZHOF010000004">
    <property type="protein sequence ID" value="MEJ8571976.1"/>
    <property type="molecule type" value="Genomic_DNA"/>
</dbReference>
<dbReference type="InterPro" id="IPR002823">
    <property type="entry name" value="DUF112_TM"/>
</dbReference>
<sequence length="496" mass="52237">MDSILFGFVQILTYDNVLWCLIGALVGTLIGVLPGLGPLATMAILLPMTFSLPPLGALVMLAGVYYGSQYGGSTTAILVNLPGESSSVVTCIDGHEMTKQGRAGEALFVAATGSFAAGCIATLVIAVAAPAIGQFAQQFASPEYAALLIFGLIAAVVIASGSAIEAFVVVLIGVLLGFVGTDVNSGVDRFTLGQMELLDGLQFVPLALGFFGIPEIISNLETPEHRHVITPKVGSIWPRWPQIRPAITPVLRGTGLGSVLGFLPGGGALLSAFVSYSVEKRIARDPGRFGHGAVEGVAGPEAANNAGAQTSFIPLLTLGIPSNPVMAVMMGAMILHGIQPGPQVISRQPDLFWGLVASMWLGNLMLLVINLPLIGIWVKLLTVPYRLLFPVIVVISCIGIYSVNNSAFDVFTAMIFGALGYTFFKLKLQPAPLLLGFIVGPLLEENLRRALVVSRGDPTVFFDRPISGTLMVGAIVLLLVLLLPSIRRVRDVALKE</sequence>
<feature type="transmembrane region" description="Helical" evidence="1">
    <location>
        <begin position="106"/>
        <end position="132"/>
    </location>
</feature>
<feature type="transmembrane region" description="Helical" evidence="1">
    <location>
        <begin position="12"/>
        <end position="33"/>
    </location>
</feature>
<dbReference type="PANTHER" id="PTHR35342:SF5">
    <property type="entry name" value="TRICARBOXYLIC TRANSPORT PROTEIN"/>
    <property type="match status" value="1"/>
</dbReference>